<dbReference type="Proteomes" id="UP001500738">
    <property type="component" value="Unassembled WGS sequence"/>
</dbReference>
<comment type="caution">
    <text evidence="1">The sequence shown here is derived from an EMBL/GenBank/DDBJ whole genome shotgun (WGS) entry which is preliminary data.</text>
</comment>
<organism evidence="1 2">
    <name type="scientific">Sphingopyxis soli</name>
    <dbReference type="NCBI Taxonomy" id="592051"/>
    <lineage>
        <taxon>Bacteria</taxon>
        <taxon>Pseudomonadati</taxon>
        <taxon>Pseudomonadota</taxon>
        <taxon>Alphaproteobacteria</taxon>
        <taxon>Sphingomonadales</taxon>
        <taxon>Sphingomonadaceae</taxon>
        <taxon>Sphingopyxis</taxon>
    </lineage>
</organism>
<dbReference type="EMBL" id="BAAAFE010000009">
    <property type="protein sequence ID" value="GAA0866448.1"/>
    <property type="molecule type" value="Genomic_DNA"/>
</dbReference>
<accession>A0ABP3XLG9</accession>
<name>A0ABP3XLG9_9SPHN</name>
<sequence length="73" mass="8463">MMEEHFMRGWVHGHERMSADLDRAIKWLGARFRAFADLVTPIHAPGEDSYFDCAVPARRLAKRAVPARVTKRR</sequence>
<evidence type="ECO:0000313" key="1">
    <source>
        <dbReference type="EMBL" id="GAA0866448.1"/>
    </source>
</evidence>
<protein>
    <submittedName>
        <fullName evidence="1">Uncharacterized protein</fullName>
    </submittedName>
</protein>
<evidence type="ECO:0000313" key="2">
    <source>
        <dbReference type="Proteomes" id="UP001500738"/>
    </source>
</evidence>
<reference evidence="2" key="1">
    <citation type="journal article" date="2019" name="Int. J. Syst. Evol. Microbiol.">
        <title>The Global Catalogue of Microorganisms (GCM) 10K type strain sequencing project: providing services to taxonomists for standard genome sequencing and annotation.</title>
        <authorList>
            <consortium name="The Broad Institute Genomics Platform"/>
            <consortium name="The Broad Institute Genome Sequencing Center for Infectious Disease"/>
            <person name="Wu L."/>
            <person name="Ma J."/>
        </authorList>
    </citation>
    <scope>NUCLEOTIDE SEQUENCE [LARGE SCALE GENOMIC DNA]</scope>
    <source>
        <strain evidence="2">JCM 15910</strain>
    </source>
</reference>
<keyword evidence="2" id="KW-1185">Reference proteome</keyword>
<proteinExistence type="predicted"/>
<gene>
    <name evidence="1" type="ORF">GCM10009115_29290</name>
</gene>
<dbReference type="RefSeq" id="WP_215350801.1">
    <property type="nucleotide sequence ID" value="NZ_BAAAFE010000009.1"/>
</dbReference>